<dbReference type="EMBL" id="CAXAMN010025250">
    <property type="protein sequence ID" value="CAK9093756.1"/>
    <property type="molecule type" value="Genomic_DNA"/>
</dbReference>
<feature type="transmembrane region" description="Helical" evidence="1">
    <location>
        <begin position="165"/>
        <end position="190"/>
    </location>
</feature>
<comment type="caution">
    <text evidence="2">The sequence shown here is derived from an EMBL/GenBank/DDBJ whole genome shotgun (WGS) entry which is preliminary data.</text>
</comment>
<name>A0ABP0R194_9DINO</name>
<protein>
    <submittedName>
        <fullName evidence="2">Uncharacterized protein</fullName>
    </submittedName>
</protein>
<gene>
    <name evidence="2" type="ORF">CCMP2556_LOCUS44470</name>
    <name evidence="3" type="ORF">CCMP2556_LOCUS44767</name>
</gene>
<evidence type="ECO:0000313" key="4">
    <source>
        <dbReference type="Proteomes" id="UP001642484"/>
    </source>
</evidence>
<dbReference type="Proteomes" id="UP001642484">
    <property type="component" value="Unassembled WGS sequence"/>
</dbReference>
<keyword evidence="1" id="KW-0472">Membrane</keyword>
<keyword evidence="4" id="KW-1185">Reference proteome</keyword>
<proteinExistence type="predicted"/>
<organism evidence="2 4">
    <name type="scientific">Durusdinium trenchii</name>
    <dbReference type="NCBI Taxonomy" id="1381693"/>
    <lineage>
        <taxon>Eukaryota</taxon>
        <taxon>Sar</taxon>
        <taxon>Alveolata</taxon>
        <taxon>Dinophyceae</taxon>
        <taxon>Suessiales</taxon>
        <taxon>Symbiodiniaceae</taxon>
        <taxon>Durusdinium</taxon>
    </lineage>
</organism>
<evidence type="ECO:0000313" key="2">
    <source>
        <dbReference type="EMBL" id="CAK9092966.1"/>
    </source>
</evidence>
<evidence type="ECO:0000256" key="1">
    <source>
        <dbReference type="SAM" id="Phobius"/>
    </source>
</evidence>
<sequence>MIPRLESHGLCGSGFQFSVQAGLILVQGAHPEQAFQCGSFQPCQLHVISDLPFESSDRVMIVAPPPTSTNSLATVCGRGTSGLQVQLTSSMSIWDTTSTSPAIFTTTLAPNETTTTLEPRPSHYVGAPRRCPSRFRPLVFRCCGLHSGAATPHGLVFRRNRPKFVFVRFVCFLVVYCLCFLSACVCVSSMRGSVFEPSSGKGQVNDAEAINNITNSKELTHGSGTRCATRRNWLGDRRQPTDFEIHQLHPIAPIWGMITKGANHSFAGIGALDAQKVHWNTLTTR</sequence>
<keyword evidence="1" id="KW-1133">Transmembrane helix</keyword>
<reference evidence="2 4" key="1">
    <citation type="submission" date="2024-02" db="EMBL/GenBank/DDBJ databases">
        <authorList>
            <person name="Chen Y."/>
            <person name="Shah S."/>
            <person name="Dougan E. K."/>
            <person name="Thang M."/>
            <person name="Chan C."/>
        </authorList>
    </citation>
    <scope>NUCLEOTIDE SEQUENCE [LARGE SCALE GENOMIC DNA]</scope>
</reference>
<keyword evidence="1" id="KW-0812">Transmembrane</keyword>
<accession>A0ABP0R194</accession>
<evidence type="ECO:0000313" key="3">
    <source>
        <dbReference type="EMBL" id="CAK9093756.1"/>
    </source>
</evidence>
<dbReference type="EMBL" id="CAXAMN010025139">
    <property type="protein sequence ID" value="CAK9092966.1"/>
    <property type="molecule type" value="Genomic_DNA"/>
</dbReference>